<gene>
    <name evidence="3" type="ORF">BDQ12DRAFT_683643</name>
</gene>
<evidence type="ECO:0000256" key="1">
    <source>
        <dbReference type="SAM" id="Coils"/>
    </source>
</evidence>
<organism evidence="3 4">
    <name type="scientific">Crucibulum laeve</name>
    <dbReference type="NCBI Taxonomy" id="68775"/>
    <lineage>
        <taxon>Eukaryota</taxon>
        <taxon>Fungi</taxon>
        <taxon>Dikarya</taxon>
        <taxon>Basidiomycota</taxon>
        <taxon>Agaricomycotina</taxon>
        <taxon>Agaricomycetes</taxon>
        <taxon>Agaricomycetidae</taxon>
        <taxon>Agaricales</taxon>
        <taxon>Agaricineae</taxon>
        <taxon>Nidulariaceae</taxon>
        <taxon>Crucibulum</taxon>
    </lineage>
</organism>
<evidence type="ECO:0000313" key="3">
    <source>
        <dbReference type="EMBL" id="TFK38422.1"/>
    </source>
</evidence>
<evidence type="ECO:0000256" key="2">
    <source>
        <dbReference type="SAM" id="MobiDB-lite"/>
    </source>
</evidence>
<sequence>MRLQHNISPPAPGRGGSRKRKRGTEDRGSPVPSMAGSASGFSTFKVEPHTPVALDEDQQHQADYFARHPPANGRHRSRSPRAGSPSNQTPDDDEGYTSSSSDTLPAHLLPHLEPSTGLVLGRSQSMVMYLLMKAKHEYAITQHEQLCEELKVVRSELRLEKEKKEEALDTLLRNVFGAEAEKLIEPIPPPPSMMEVVEPAGEPSSASASISMTNGHGR</sequence>
<proteinExistence type="predicted"/>
<dbReference type="STRING" id="68775.A0A5C3LZW3"/>
<accession>A0A5C3LZW3</accession>
<dbReference type="Proteomes" id="UP000308652">
    <property type="component" value="Unassembled WGS sequence"/>
</dbReference>
<evidence type="ECO:0000313" key="4">
    <source>
        <dbReference type="Proteomes" id="UP000308652"/>
    </source>
</evidence>
<dbReference type="AlphaFoldDB" id="A0A5C3LZW3"/>
<keyword evidence="4" id="KW-1185">Reference proteome</keyword>
<dbReference type="EMBL" id="ML213603">
    <property type="protein sequence ID" value="TFK38422.1"/>
    <property type="molecule type" value="Genomic_DNA"/>
</dbReference>
<dbReference type="OrthoDB" id="3437960at2759"/>
<protein>
    <submittedName>
        <fullName evidence="3">Uncharacterized protein</fullName>
    </submittedName>
</protein>
<feature type="coiled-coil region" evidence="1">
    <location>
        <begin position="140"/>
        <end position="181"/>
    </location>
</feature>
<name>A0A5C3LZW3_9AGAR</name>
<feature type="region of interest" description="Disordered" evidence="2">
    <location>
        <begin position="1"/>
        <end position="109"/>
    </location>
</feature>
<feature type="region of interest" description="Disordered" evidence="2">
    <location>
        <begin position="186"/>
        <end position="218"/>
    </location>
</feature>
<keyword evidence="1" id="KW-0175">Coiled coil</keyword>
<reference evidence="3 4" key="1">
    <citation type="journal article" date="2019" name="Nat. Ecol. Evol.">
        <title>Megaphylogeny resolves global patterns of mushroom evolution.</title>
        <authorList>
            <person name="Varga T."/>
            <person name="Krizsan K."/>
            <person name="Foldi C."/>
            <person name="Dima B."/>
            <person name="Sanchez-Garcia M."/>
            <person name="Sanchez-Ramirez S."/>
            <person name="Szollosi G.J."/>
            <person name="Szarkandi J.G."/>
            <person name="Papp V."/>
            <person name="Albert L."/>
            <person name="Andreopoulos W."/>
            <person name="Angelini C."/>
            <person name="Antonin V."/>
            <person name="Barry K.W."/>
            <person name="Bougher N.L."/>
            <person name="Buchanan P."/>
            <person name="Buyck B."/>
            <person name="Bense V."/>
            <person name="Catcheside P."/>
            <person name="Chovatia M."/>
            <person name="Cooper J."/>
            <person name="Damon W."/>
            <person name="Desjardin D."/>
            <person name="Finy P."/>
            <person name="Geml J."/>
            <person name="Haridas S."/>
            <person name="Hughes K."/>
            <person name="Justo A."/>
            <person name="Karasinski D."/>
            <person name="Kautmanova I."/>
            <person name="Kiss B."/>
            <person name="Kocsube S."/>
            <person name="Kotiranta H."/>
            <person name="LaButti K.M."/>
            <person name="Lechner B.E."/>
            <person name="Liimatainen K."/>
            <person name="Lipzen A."/>
            <person name="Lukacs Z."/>
            <person name="Mihaltcheva S."/>
            <person name="Morgado L.N."/>
            <person name="Niskanen T."/>
            <person name="Noordeloos M.E."/>
            <person name="Ohm R.A."/>
            <person name="Ortiz-Santana B."/>
            <person name="Ovrebo C."/>
            <person name="Racz N."/>
            <person name="Riley R."/>
            <person name="Savchenko A."/>
            <person name="Shiryaev A."/>
            <person name="Soop K."/>
            <person name="Spirin V."/>
            <person name="Szebenyi C."/>
            <person name="Tomsovsky M."/>
            <person name="Tulloss R.E."/>
            <person name="Uehling J."/>
            <person name="Grigoriev I.V."/>
            <person name="Vagvolgyi C."/>
            <person name="Papp T."/>
            <person name="Martin F.M."/>
            <person name="Miettinen O."/>
            <person name="Hibbett D.S."/>
            <person name="Nagy L.G."/>
        </authorList>
    </citation>
    <scope>NUCLEOTIDE SEQUENCE [LARGE SCALE GENOMIC DNA]</scope>
    <source>
        <strain evidence="3 4">CBS 166.37</strain>
    </source>
</reference>
<feature type="compositionally biased region" description="Low complexity" evidence="2">
    <location>
        <begin position="193"/>
        <end position="211"/>
    </location>
</feature>